<dbReference type="InterPro" id="IPR010920">
    <property type="entry name" value="LSM_dom_sf"/>
</dbReference>
<feature type="chain" id="PRO_5027077243" evidence="6">
    <location>
        <begin position="17"/>
        <end position="74"/>
    </location>
</feature>
<protein>
    <submittedName>
        <fullName evidence="8">YgdI/YgdR family lipoprotein</fullName>
    </submittedName>
</protein>
<dbReference type="EMBL" id="WAIE01000009">
    <property type="protein sequence ID" value="KAB1438978.1"/>
    <property type="molecule type" value="Genomic_DNA"/>
</dbReference>
<evidence type="ECO:0000313" key="8">
    <source>
        <dbReference type="EMBL" id="KAB1438978.1"/>
    </source>
</evidence>
<evidence type="ECO:0000256" key="2">
    <source>
        <dbReference type="ARBA" id="ARBA00022729"/>
    </source>
</evidence>
<dbReference type="SUPFAM" id="SSF50182">
    <property type="entry name" value="Sm-like ribonucleoproteins"/>
    <property type="match status" value="1"/>
</dbReference>
<dbReference type="AlphaFoldDB" id="A0A6N6N1K7"/>
<reference evidence="8 9" key="1">
    <citation type="journal article" date="2017" name="Int. J. Syst. Evol. Microbiol.">
        <title>Desulfovibrio senegalensis sp. nov., a mesophilic sulfate reducer isolated from marine sediment.</title>
        <authorList>
            <person name="Thioye A."/>
            <person name="Gam Z.B.A."/>
            <person name="Mbengue M."/>
            <person name="Cayol J.L."/>
            <person name="Joseph-Bartoli M."/>
            <person name="Toure-Kane C."/>
            <person name="Labat M."/>
        </authorList>
    </citation>
    <scope>NUCLEOTIDE SEQUENCE [LARGE SCALE GENOMIC DNA]</scope>
    <source>
        <strain evidence="8 9">DSM 101509</strain>
    </source>
</reference>
<keyword evidence="4" id="KW-0564">Palmitate</keyword>
<dbReference type="PROSITE" id="PS51257">
    <property type="entry name" value="PROKAR_LIPOPROTEIN"/>
    <property type="match status" value="1"/>
</dbReference>
<dbReference type="Proteomes" id="UP000438699">
    <property type="component" value="Unassembled WGS sequence"/>
</dbReference>
<dbReference type="PANTHER" id="PTHR37011">
    <property type="entry name" value="POT FAMILY PEPTIDE TRANSPORT PROTEIN-RELATED"/>
    <property type="match status" value="1"/>
</dbReference>
<keyword evidence="1" id="KW-1003">Cell membrane</keyword>
<feature type="domain" description="Lipoprotein YgdI/YgdR-like SH3-like" evidence="7">
    <location>
        <begin position="25"/>
        <end position="72"/>
    </location>
</feature>
<keyword evidence="3" id="KW-0472">Membrane</keyword>
<dbReference type="InterPro" id="IPR047807">
    <property type="entry name" value="YgdI/YgdR-like_SH3-like"/>
</dbReference>
<accession>A0A6N6N1K7</accession>
<feature type="signal peptide" evidence="6">
    <location>
        <begin position="1"/>
        <end position="16"/>
    </location>
</feature>
<evidence type="ECO:0000313" key="9">
    <source>
        <dbReference type="Proteomes" id="UP000438699"/>
    </source>
</evidence>
<proteinExistence type="predicted"/>
<dbReference type="Pfam" id="PF06004">
    <property type="entry name" value="DUF903"/>
    <property type="match status" value="1"/>
</dbReference>
<evidence type="ECO:0000256" key="6">
    <source>
        <dbReference type="SAM" id="SignalP"/>
    </source>
</evidence>
<evidence type="ECO:0000259" key="7">
    <source>
        <dbReference type="Pfam" id="PF06004"/>
    </source>
</evidence>
<dbReference type="InterPro" id="IPR010305">
    <property type="entry name" value="YgdI/YgdR-like"/>
</dbReference>
<keyword evidence="5 8" id="KW-0449">Lipoprotein</keyword>
<gene>
    <name evidence="8" type="ORF">F8A88_14745</name>
</gene>
<dbReference type="OrthoDB" id="5459839at2"/>
<keyword evidence="9" id="KW-1185">Reference proteome</keyword>
<comment type="caution">
    <text evidence="8">The sequence shown here is derived from an EMBL/GenBank/DDBJ whole genome shotgun (WGS) entry which is preliminary data.</text>
</comment>
<evidence type="ECO:0000256" key="4">
    <source>
        <dbReference type="ARBA" id="ARBA00023139"/>
    </source>
</evidence>
<keyword evidence="2 6" id="KW-0732">Signal</keyword>
<evidence type="ECO:0000256" key="3">
    <source>
        <dbReference type="ARBA" id="ARBA00023136"/>
    </source>
</evidence>
<name>A0A6N6N1K7_9BACT</name>
<evidence type="ECO:0000256" key="5">
    <source>
        <dbReference type="ARBA" id="ARBA00023288"/>
    </source>
</evidence>
<organism evidence="8 9">
    <name type="scientific">Pseudodesulfovibrio senegalensis</name>
    <dbReference type="NCBI Taxonomy" id="1721087"/>
    <lineage>
        <taxon>Bacteria</taxon>
        <taxon>Pseudomonadati</taxon>
        <taxon>Thermodesulfobacteriota</taxon>
        <taxon>Desulfovibrionia</taxon>
        <taxon>Desulfovibrionales</taxon>
        <taxon>Desulfovibrionaceae</taxon>
    </lineage>
</organism>
<dbReference type="PANTHER" id="PTHR37011:SF1">
    <property type="entry name" value="POT FAMILY PEPTIDE TRANSPORT PROTEIN"/>
    <property type="match status" value="1"/>
</dbReference>
<sequence>MKTLCTTLLLCLFLLAATGCGSKSYQVKTTDGDVYTTSEQPEYDKKSQTYSFENEKGMAVTIKREDLKVIEEVK</sequence>
<dbReference type="RefSeq" id="WP_151151948.1">
    <property type="nucleotide sequence ID" value="NZ_WAIE01000009.1"/>
</dbReference>
<dbReference type="NCBIfam" id="NF033216">
    <property type="entry name" value="lipo_YgdI_YgdR"/>
    <property type="match status" value="1"/>
</dbReference>
<evidence type="ECO:0000256" key="1">
    <source>
        <dbReference type="ARBA" id="ARBA00022475"/>
    </source>
</evidence>
<dbReference type="Gene3D" id="2.30.30.100">
    <property type="match status" value="1"/>
</dbReference>